<evidence type="ECO:0000313" key="10">
    <source>
        <dbReference type="EMBL" id="MBU3852404.1"/>
    </source>
</evidence>
<dbReference type="InterPro" id="IPR034746">
    <property type="entry name" value="POTRA"/>
</dbReference>
<comment type="subcellular location">
    <subcellularLocation>
        <location evidence="1">Membrane</location>
    </subcellularLocation>
</comment>
<evidence type="ECO:0000256" key="3">
    <source>
        <dbReference type="ARBA" id="ARBA00022692"/>
    </source>
</evidence>
<gene>
    <name evidence="10" type="ORF">H9789_00980</name>
</gene>
<evidence type="ECO:0000256" key="4">
    <source>
        <dbReference type="ARBA" id="ARBA00022729"/>
    </source>
</evidence>
<proteinExistence type="predicted"/>
<protein>
    <submittedName>
        <fullName evidence="10">Outer membrane protein assembly factor BamA</fullName>
    </submittedName>
</protein>
<dbReference type="GO" id="GO:0071709">
    <property type="term" value="P:membrane assembly"/>
    <property type="evidence" value="ECO:0007669"/>
    <property type="project" value="InterPro"/>
</dbReference>
<dbReference type="PANTHER" id="PTHR12815:SF47">
    <property type="entry name" value="TRANSLOCATION AND ASSEMBLY MODULE SUBUNIT TAMA"/>
    <property type="match status" value="1"/>
</dbReference>
<dbReference type="Gene3D" id="3.10.20.310">
    <property type="entry name" value="membrane protein fhac"/>
    <property type="match status" value="5"/>
</dbReference>
<feature type="domain" description="POTRA" evidence="9">
    <location>
        <begin position="298"/>
        <end position="379"/>
    </location>
</feature>
<reference evidence="10" key="2">
    <citation type="submission" date="2021-04" db="EMBL/GenBank/DDBJ databases">
        <authorList>
            <person name="Gilroy R."/>
        </authorList>
    </citation>
    <scope>NUCLEOTIDE SEQUENCE</scope>
    <source>
        <strain evidence="10">G3-2149</strain>
    </source>
</reference>
<evidence type="ECO:0000256" key="6">
    <source>
        <dbReference type="ARBA" id="ARBA00023136"/>
    </source>
</evidence>
<evidence type="ECO:0000256" key="7">
    <source>
        <dbReference type="ARBA" id="ARBA00023237"/>
    </source>
</evidence>
<dbReference type="InterPro" id="IPR000184">
    <property type="entry name" value="Bac_surfAg_D15"/>
</dbReference>
<dbReference type="PIRSF" id="PIRSF006076">
    <property type="entry name" value="OM_assembly_OMP85"/>
    <property type="match status" value="1"/>
</dbReference>
<evidence type="ECO:0000256" key="2">
    <source>
        <dbReference type="ARBA" id="ARBA00022452"/>
    </source>
</evidence>
<name>A0A9E2L5H0_9BACT</name>
<comment type="caution">
    <text evidence="10">The sequence shown here is derived from an EMBL/GenBank/DDBJ whole genome shotgun (WGS) entry which is preliminary data.</text>
</comment>
<dbReference type="GO" id="GO:0019867">
    <property type="term" value="C:outer membrane"/>
    <property type="evidence" value="ECO:0007669"/>
    <property type="project" value="InterPro"/>
</dbReference>
<dbReference type="Gene3D" id="2.40.160.50">
    <property type="entry name" value="membrane protein fhac: a member of the omp85/tpsb transporter family"/>
    <property type="match status" value="1"/>
</dbReference>
<dbReference type="AlphaFoldDB" id="A0A9E2L5H0"/>
<dbReference type="PANTHER" id="PTHR12815">
    <property type="entry name" value="SORTING AND ASSEMBLY MACHINERY SAMM50 PROTEIN FAMILY MEMBER"/>
    <property type="match status" value="1"/>
</dbReference>
<dbReference type="Pfam" id="PF01103">
    <property type="entry name" value="Omp85"/>
    <property type="match status" value="1"/>
</dbReference>
<feature type="signal peptide" evidence="8">
    <location>
        <begin position="1"/>
        <end position="23"/>
    </location>
</feature>
<feature type="chain" id="PRO_5039623866" evidence="8">
    <location>
        <begin position="24"/>
        <end position="876"/>
    </location>
</feature>
<dbReference type="EMBL" id="JAHLFU010000017">
    <property type="protein sequence ID" value="MBU3852404.1"/>
    <property type="molecule type" value="Genomic_DNA"/>
</dbReference>
<keyword evidence="6" id="KW-0472">Membrane</keyword>
<dbReference type="InterPro" id="IPR010827">
    <property type="entry name" value="BamA/TamA_POTRA"/>
</dbReference>
<dbReference type="Proteomes" id="UP000823865">
    <property type="component" value="Unassembled WGS sequence"/>
</dbReference>
<evidence type="ECO:0000256" key="1">
    <source>
        <dbReference type="ARBA" id="ARBA00004370"/>
    </source>
</evidence>
<dbReference type="InterPro" id="IPR023707">
    <property type="entry name" value="OM_assembly_BamA"/>
</dbReference>
<dbReference type="InterPro" id="IPR039910">
    <property type="entry name" value="D15-like"/>
</dbReference>
<keyword evidence="5" id="KW-0677">Repeat</keyword>
<reference evidence="10" key="1">
    <citation type="journal article" date="2021" name="PeerJ">
        <title>Extensive microbial diversity within the chicken gut microbiome revealed by metagenomics and culture.</title>
        <authorList>
            <person name="Gilroy R."/>
            <person name="Ravi A."/>
            <person name="Getino M."/>
            <person name="Pursley I."/>
            <person name="Horton D.L."/>
            <person name="Alikhan N.F."/>
            <person name="Baker D."/>
            <person name="Gharbi K."/>
            <person name="Hall N."/>
            <person name="Watson M."/>
            <person name="Adriaenssens E.M."/>
            <person name="Foster-Nyarko E."/>
            <person name="Jarju S."/>
            <person name="Secka A."/>
            <person name="Antonio M."/>
            <person name="Oren A."/>
            <person name="Chaudhuri R.R."/>
            <person name="La Ragione R."/>
            <person name="Hildebrand F."/>
            <person name="Pallen M.J."/>
        </authorList>
    </citation>
    <scope>NUCLEOTIDE SEQUENCE</scope>
    <source>
        <strain evidence="10">G3-2149</strain>
    </source>
</reference>
<evidence type="ECO:0000256" key="5">
    <source>
        <dbReference type="ARBA" id="ARBA00022737"/>
    </source>
</evidence>
<dbReference type="Pfam" id="PF07244">
    <property type="entry name" value="POTRA"/>
    <property type="match status" value="5"/>
</dbReference>
<keyword evidence="2" id="KW-1134">Transmembrane beta strand</keyword>
<sequence length="876" mass="100490">MKQKFIIGLTTAILCGNITSSWAQDNKNIQIKPDIEYSRTPIECTIGGIRVDGVKNYDDYLLIGISGLSVGQKISLPGEEITQAVKRYWKNGFFSNVKIEVDSIVDQKAFLHIQLSQRPRISQINYNGVKKSEKEDLESKLGLIKDAQITPNMLDKAEILAKRYFEEKGYKNAEIHFIQRDDINENNKVILDVNVDKKSKIKIHQIVLDGNKALTDKQIKGTLFKPGAFKKTNEKGKVASWFRTKKFVPENYEEDKQNLINKYNELGYRDAMIVADSVWNHDEKTVNIYVKIDEGQKYYLRNISWVGNTLYNTEFLNRLLKMNRGDVYNQTELNKRLNMDEDAIANLYLNNGYVFSSIDPVEVNIDGDSIDLEIRISEGTQATIKHVKISGNDRVYENVVRRELRNKPGDLFSKEALERSYREIASMGHFDPENIQYDIQPDPETGTVDLSWGLTSKSNDQIEFSLGYGQTGVIGRIGLKFSNFCMANLFNKDGLRRGILPQGNGETFSISGETNGQYYQSYSISYLNPWFGGKRPNSLSFSAFYSKQTEVNDRFYNEAYYNSYYNYLYGLGSTSSNYYENFYDPDKYVKVFGVSLGWGKRLRWPDDYFTLMTSLSYNRYVLKDWRYFLIANGTCNNINLNLTLGRNSTDNQIYPRRGSEFSFSVSLTPPYSLFDNIDYKSLGNDYQSSSYQNELQKKYKWVEYHKWKFRSKTYTALTGKNKCPVLMTRVEFGIVGSYNQYKPSPFETFYVGGDGTSGYSSNYATETIGLRGYSNGSLTPNGYTGYAYDRFTLELRYPLMLQTSTNIYALAFVEGGNAWNNVKKFNPFDMKRSAGVGVRIFLPMVGLMGIDWAYGFDKVFGTKGGNNFHFILGQEF</sequence>
<keyword evidence="7" id="KW-0998">Cell outer membrane</keyword>
<keyword evidence="3" id="KW-0812">Transmembrane</keyword>
<evidence type="ECO:0000256" key="8">
    <source>
        <dbReference type="SAM" id="SignalP"/>
    </source>
</evidence>
<dbReference type="PROSITE" id="PS51779">
    <property type="entry name" value="POTRA"/>
    <property type="match status" value="2"/>
</dbReference>
<evidence type="ECO:0000259" key="9">
    <source>
        <dbReference type="PROSITE" id="PS51779"/>
    </source>
</evidence>
<accession>A0A9E2L5H0</accession>
<feature type="domain" description="POTRA" evidence="9">
    <location>
        <begin position="382"/>
        <end position="453"/>
    </location>
</feature>
<evidence type="ECO:0000313" key="11">
    <source>
        <dbReference type="Proteomes" id="UP000823865"/>
    </source>
</evidence>
<keyword evidence="4 8" id="KW-0732">Signal</keyword>
<organism evidence="10 11">
    <name type="scientific">Candidatus Paraprevotella stercoravium</name>
    <dbReference type="NCBI Taxonomy" id="2838725"/>
    <lineage>
        <taxon>Bacteria</taxon>
        <taxon>Pseudomonadati</taxon>
        <taxon>Bacteroidota</taxon>
        <taxon>Bacteroidia</taxon>
        <taxon>Bacteroidales</taxon>
        <taxon>Prevotellaceae</taxon>
        <taxon>Paraprevotella</taxon>
    </lineage>
</organism>